<feature type="non-terminal residue" evidence="1">
    <location>
        <position position="1"/>
    </location>
</feature>
<reference evidence="1" key="1">
    <citation type="submission" date="2021-06" db="EMBL/GenBank/DDBJ databases">
        <authorList>
            <person name="Kallberg Y."/>
            <person name="Tangrot J."/>
            <person name="Rosling A."/>
        </authorList>
    </citation>
    <scope>NUCLEOTIDE SEQUENCE</scope>
    <source>
        <strain evidence="1">CL356</strain>
    </source>
</reference>
<keyword evidence="2" id="KW-1185">Reference proteome</keyword>
<dbReference type="Proteomes" id="UP000789525">
    <property type="component" value="Unassembled WGS sequence"/>
</dbReference>
<gene>
    <name evidence="1" type="ORF">ACOLOM_LOCUS12525</name>
</gene>
<evidence type="ECO:0000313" key="2">
    <source>
        <dbReference type="Proteomes" id="UP000789525"/>
    </source>
</evidence>
<sequence>ALNEGCRRNESASWWPDGNGGLQVIASGGNSLKQNQGQKLNQKNKKALSKAHETCSLDQPTSPLLQQEKVPSQQGLIVLPTITEEKENRQNDRQKPVISNTGSSNLFTPHWNGSTTKKNSQRAATTSPDEIIYSTSSSYSTSLSSSSGTSAFSMDNDPALPHLFCGLPSDEMTIVPPSGLTEMEERRMIEASDISHSPEDDGDADDEEDCDAIIGRGMLVPAAVFLSNPSVGANRDASSIKLVKIIEEDEEVHSAEIPERSHPIVKSLST</sequence>
<dbReference type="EMBL" id="CAJVPT010051281">
    <property type="protein sequence ID" value="CAG8747553.1"/>
    <property type="molecule type" value="Genomic_DNA"/>
</dbReference>
<evidence type="ECO:0000313" key="1">
    <source>
        <dbReference type="EMBL" id="CAG8747553.1"/>
    </source>
</evidence>
<name>A0ACA9QEG3_9GLOM</name>
<protein>
    <submittedName>
        <fullName evidence="1">2593_t:CDS:1</fullName>
    </submittedName>
</protein>
<feature type="non-terminal residue" evidence="1">
    <location>
        <position position="270"/>
    </location>
</feature>
<comment type="caution">
    <text evidence="1">The sequence shown here is derived from an EMBL/GenBank/DDBJ whole genome shotgun (WGS) entry which is preliminary data.</text>
</comment>
<organism evidence="1 2">
    <name type="scientific">Acaulospora colombiana</name>
    <dbReference type="NCBI Taxonomy" id="27376"/>
    <lineage>
        <taxon>Eukaryota</taxon>
        <taxon>Fungi</taxon>
        <taxon>Fungi incertae sedis</taxon>
        <taxon>Mucoromycota</taxon>
        <taxon>Glomeromycotina</taxon>
        <taxon>Glomeromycetes</taxon>
        <taxon>Diversisporales</taxon>
        <taxon>Acaulosporaceae</taxon>
        <taxon>Acaulospora</taxon>
    </lineage>
</organism>
<proteinExistence type="predicted"/>
<accession>A0ACA9QEG3</accession>